<sequence length="425" mass="47283">MTDRRTFLKQAGLFTASLPLLSAVERAAAAVPAATGDKWNDLRALFDLDPNYLHFSNFLLASHPRPVRDAIVRLRERFDENPGEVMDWHREEVWKHENDVRDQVGRYFGVKPGQVALIGSTTEGLATVYGGVQVRPDQEILTTVHEHYSAYTTLELRQRRAGTQVRNITLFKDPQTISRDEVLGNIARAIRPETRVLGMTWVQSGSGVKLPAGEIGELVHEANRNRDEADRIIYVVDGVHGFGVEDATFADLDCDFFIAGTHKWMFGPRGTGIIVARSEQPKGIIPTVPTFTQGENFGTLFTPGGYHAFEHRLALGEAFKLHLQLGKADVQARIHQLNGYLKQRLLEHPKVRLVTPASPEFSAGFTFFRVQGRDCDSVAAHLMKHRVIADAVARDVGAVVRLAPSLLNNEAEIDQVMTILAPQLS</sequence>
<dbReference type="Proteomes" id="UP000327179">
    <property type="component" value="Chromosome"/>
</dbReference>
<dbReference type="PROSITE" id="PS51318">
    <property type="entry name" value="TAT"/>
    <property type="match status" value="1"/>
</dbReference>
<keyword evidence="3" id="KW-0663">Pyridoxal phosphate</keyword>
<evidence type="ECO:0000313" key="7">
    <source>
        <dbReference type="EMBL" id="QEY62662.1"/>
    </source>
</evidence>
<dbReference type="AlphaFoldDB" id="A0A5J6QLX6"/>
<accession>A0A5J6QLX6</accession>
<dbReference type="InterPro" id="IPR015421">
    <property type="entry name" value="PyrdxlP-dep_Trfase_major"/>
</dbReference>
<evidence type="ECO:0000256" key="1">
    <source>
        <dbReference type="ARBA" id="ARBA00001933"/>
    </source>
</evidence>
<protein>
    <submittedName>
        <fullName evidence="7">Aminotransferase class V-fold PLP-dependent enzyme</fullName>
    </submittedName>
</protein>
<organism evidence="7 8">
    <name type="scientific">Metapseudomonas lalkuanensis</name>
    <dbReference type="NCBI Taxonomy" id="2604832"/>
    <lineage>
        <taxon>Bacteria</taxon>
        <taxon>Pseudomonadati</taxon>
        <taxon>Pseudomonadota</taxon>
        <taxon>Gammaproteobacteria</taxon>
        <taxon>Pseudomonadales</taxon>
        <taxon>Pseudomonadaceae</taxon>
        <taxon>Metapseudomonas</taxon>
    </lineage>
</organism>
<keyword evidence="7" id="KW-0032">Aminotransferase</keyword>
<evidence type="ECO:0000313" key="8">
    <source>
        <dbReference type="Proteomes" id="UP000327179"/>
    </source>
</evidence>
<evidence type="ECO:0000256" key="3">
    <source>
        <dbReference type="ARBA" id="ARBA00022898"/>
    </source>
</evidence>
<evidence type="ECO:0000256" key="2">
    <source>
        <dbReference type="ARBA" id="ARBA00010447"/>
    </source>
</evidence>
<evidence type="ECO:0000259" key="6">
    <source>
        <dbReference type="Pfam" id="PF00266"/>
    </source>
</evidence>
<dbReference type="EMBL" id="CP043311">
    <property type="protein sequence ID" value="QEY62662.1"/>
    <property type="molecule type" value="Genomic_DNA"/>
</dbReference>
<reference evidence="7 8" key="1">
    <citation type="submission" date="2019-08" db="EMBL/GenBank/DDBJ databases">
        <title>Whole-genome Sequencing of e-waste polymer degrading bacterium Pseudomonas sp. strain PE08.</title>
        <authorList>
            <person name="Kirdat K."/>
            <person name="Debbarma P."/>
            <person name="Narawade N."/>
            <person name="Suyal D."/>
            <person name="Thorat V."/>
            <person name="Shouche Y."/>
            <person name="Goel R."/>
            <person name="Yadav A."/>
        </authorList>
    </citation>
    <scope>NUCLEOTIDE SEQUENCE [LARGE SCALE GENOMIC DNA]</scope>
    <source>
        <strain evidence="7 8">PE08</strain>
    </source>
</reference>
<keyword evidence="8" id="KW-1185">Reference proteome</keyword>
<keyword evidence="7" id="KW-0808">Transferase</keyword>
<comment type="cofactor">
    <cofactor evidence="1 5">
        <name>pyridoxal 5'-phosphate</name>
        <dbReference type="ChEBI" id="CHEBI:597326"/>
    </cofactor>
</comment>
<gene>
    <name evidence="7" type="ORF">FXN65_11455</name>
</gene>
<comment type="similarity">
    <text evidence="2">Belongs to the class-V pyridoxal-phosphate-dependent aminotransferase family. Csd subfamily.</text>
</comment>
<dbReference type="Gene3D" id="3.40.640.10">
    <property type="entry name" value="Type I PLP-dependent aspartate aminotransferase-like (Major domain)"/>
    <property type="match status" value="1"/>
</dbReference>
<dbReference type="SUPFAM" id="SSF53383">
    <property type="entry name" value="PLP-dependent transferases"/>
    <property type="match status" value="1"/>
</dbReference>
<dbReference type="RefSeq" id="WP_151133317.1">
    <property type="nucleotide sequence ID" value="NZ_CP043311.1"/>
</dbReference>
<dbReference type="InterPro" id="IPR015424">
    <property type="entry name" value="PyrdxlP-dep_Trfase"/>
</dbReference>
<evidence type="ECO:0000256" key="4">
    <source>
        <dbReference type="ARBA" id="ARBA00050776"/>
    </source>
</evidence>
<name>A0A5J6QLX6_9GAMM</name>
<dbReference type="KEGG" id="plal:FXN65_11455"/>
<feature type="domain" description="Aminotransferase class V" evidence="6">
    <location>
        <begin position="63"/>
        <end position="388"/>
    </location>
</feature>
<dbReference type="InterPro" id="IPR020578">
    <property type="entry name" value="Aminotrans_V_PyrdxlP_BS"/>
</dbReference>
<dbReference type="PROSITE" id="PS00595">
    <property type="entry name" value="AA_TRANSFER_CLASS_5"/>
    <property type="match status" value="1"/>
</dbReference>
<comment type="catalytic activity">
    <reaction evidence="4">
        <text>(sulfur carrier)-H + L-cysteine = (sulfur carrier)-SH + L-alanine</text>
        <dbReference type="Rhea" id="RHEA:43892"/>
        <dbReference type="Rhea" id="RHEA-COMP:14737"/>
        <dbReference type="Rhea" id="RHEA-COMP:14739"/>
        <dbReference type="ChEBI" id="CHEBI:29917"/>
        <dbReference type="ChEBI" id="CHEBI:35235"/>
        <dbReference type="ChEBI" id="CHEBI:57972"/>
        <dbReference type="ChEBI" id="CHEBI:64428"/>
        <dbReference type="EC" id="2.8.1.7"/>
    </reaction>
</comment>
<proteinExistence type="inferred from homology"/>
<dbReference type="GO" id="GO:0031071">
    <property type="term" value="F:cysteine desulfurase activity"/>
    <property type="evidence" value="ECO:0007669"/>
    <property type="project" value="UniProtKB-EC"/>
</dbReference>
<dbReference type="InterPro" id="IPR006311">
    <property type="entry name" value="TAT_signal"/>
</dbReference>
<dbReference type="PANTHER" id="PTHR43586">
    <property type="entry name" value="CYSTEINE DESULFURASE"/>
    <property type="match status" value="1"/>
</dbReference>
<dbReference type="Pfam" id="PF00266">
    <property type="entry name" value="Aminotran_5"/>
    <property type="match status" value="1"/>
</dbReference>
<dbReference type="PANTHER" id="PTHR43586:SF8">
    <property type="entry name" value="CYSTEINE DESULFURASE 1, CHLOROPLASTIC"/>
    <property type="match status" value="1"/>
</dbReference>
<evidence type="ECO:0000256" key="5">
    <source>
        <dbReference type="RuleBase" id="RU004504"/>
    </source>
</evidence>
<dbReference type="InterPro" id="IPR015422">
    <property type="entry name" value="PyrdxlP-dep_Trfase_small"/>
</dbReference>
<dbReference type="GO" id="GO:0008483">
    <property type="term" value="F:transaminase activity"/>
    <property type="evidence" value="ECO:0007669"/>
    <property type="project" value="UniProtKB-KW"/>
</dbReference>
<dbReference type="InterPro" id="IPR000192">
    <property type="entry name" value="Aminotrans_V_dom"/>
</dbReference>
<dbReference type="Gene3D" id="3.90.1150.10">
    <property type="entry name" value="Aspartate Aminotransferase, domain 1"/>
    <property type="match status" value="1"/>
</dbReference>